<keyword evidence="7" id="KW-1185">Reference proteome</keyword>
<evidence type="ECO:0000256" key="3">
    <source>
        <dbReference type="ARBA" id="ARBA00022989"/>
    </source>
</evidence>
<dbReference type="NCBIfam" id="TIGR01352">
    <property type="entry name" value="tonB_Cterm"/>
    <property type="match status" value="1"/>
</dbReference>
<evidence type="ECO:0000313" key="6">
    <source>
        <dbReference type="EMBL" id="TKC92519.1"/>
    </source>
</evidence>
<dbReference type="SUPFAM" id="SSF74653">
    <property type="entry name" value="TolA/TonB C-terminal domain"/>
    <property type="match status" value="1"/>
</dbReference>
<dbReference type="GO" id="GO:0016020">
    <property type="term" value="C:membrane"/>
    <property type="evidence" value="ECO:0007669"/>
    <property type="project" value="UniProtKB-SubCell"/>
</dbReference>
<gene>
    <name evidence="6" type="ORF">FAZ69_02260</name>
</gene>
<sequence length="78" mass="9009">MPELPDDLREDAYRAEAVARFSVHADGSTEVELLKATQNPRLNQVLLQALHRWRFFPAMRDGRPVDSHLDVRVHFNVS</sequence>
<keyword evidence="3" id="KW-1133">Transmembrane helix</keyword>
<feature type="domain" description="TonB C-terminal" evidence="5">
    <location>
        <begin position="1"/>
        <end position="78"/>
    </location>
</feature>
<reference evidence="6 7" key="1">
    <citation type="submission" date="2019-04" db="EMBL/GenBank/DDBJ databases">
        <title>Trinickia sp. 7GSK02, isolated from subtropical forest soil.</title>
        <authorList>
            <person name="Gao Z.-H."/>
            <person name="Qiu L.-H."/>
        </authorList>
    </citation>
    <scope>NUCLEOTIDE SEQUENCE [LARGE SCALE GENOMIC DNA]</scope>
    <source>
        <strain evidence="6 7">7GSK02</strain>
    </source>
</reference>
<dbReference type="RefSeq" id="WP_136892302.1">
    <property type="nucleotide sequence ID" value="NZ_SWJE01000001.1"/>
</dbReference>
<comment type="subcellular location">
    <subcellularLocation>
        <location evidence="1">Membrane</location>
        <topology evidence="1">Single-pass membrane protein</topology>
    </subcellularLocation>
</comment>
<dbReference type="AlphaFoldDB" id="A0A4U1IFK9"/>
<protein>
    <submittedName>
        <fullName evidence="6">TonB family protein</fullName>
    </submittedName>
</protein>
<dbReference type="OrthoDB" id="9792439at2"/>
<comment type="caution">
    <text evidence="6">The sequence shown here is derived from an EMBL/GenBank/DDBJ whole genome shotgun (WGS) entry which is preliminary data.</text>
</comment>
<evidence type="ECO:0000256" key="4">
    <source>
        <dbReference type="ARBA" id="ARBA00023136"/>
    </source>
</evidence>
<evidence type="ECO:0000313" key="7">
    <source>
        <dbReference type="Proteomes" id="UP000305539"/>
    </source>
</evidence>
<dbReference type="InterPro" id="IPR037682">
    <property type="entry name" value="TonB_C"/>
</dbReference>
<dbReference type="Proteomes" id="UP000305539">
    <property type="component" value="Unassembled WGS sequence"/>
</dbReference>
<evidence type="ECO:0000259" key="5">
    <source>
        <dbReference type="PROSITE" id="PS52015"/>
    </source>
</evidence>
<dbReference type="EMBL" id="SWJE01000001">
    <property type="protein sequence ID" value="TKC92519.1"/>
    <property type="molecule type" value="Genomic_DNA"/>
</dbReference>
<dbReference type="GO" id="GO:0055085">
    <property type="term" value="P:transmembrane transport"/>
    <property type="evidence" value="ECO:0007669"/>
    <property type="project" value="InterPro"/>
</dbReference>
<dbReference type="InterPro" id="IPR006260">
    <property type="entry name" value="TonB/TolA_C"/>
</dbReference>
<evidence type="ECO:0000256" key="2">
    <source>
        <dbReference type="ARBA" id="ARBA00022692"/>
    </source>
</evidence>
<dbReference type="Pfam" id="PF03544">
    <property type="entry name" value="TonB_C"/>
    <property type="match status" value="1"/>
</dbReference>
<keyword evidence="2" id="KW-0812">Transmembrane</keyword>
<dbReference type="PROSITE" id="PS52015">
    <property type="entry name" value="TONB_CTD"/>
    <property type="match status" value="1"/>
</dbReference>
<accession>A0A4U1IFK9</accession>
<keyword evidence="4" id="KW-0472">Membrane</keyword>
<organism evidence="6 7">
    <name type="scientific">Trinickia terrae</name>
    <dbReference type="NCBI Taxonomy" id="2571161"/>
    <lineage>
        <taxon>Bacteria</taxon>
        <taxon>Pseudomonadati</taxon>
        <taxon>Pseudomonadota</taxon>
        <taxon>Betaproteobacteria</taxon>
        <taxon>Burkholderiales</taxon>
        <taxon>Burkholderiaceae</taxon>
        <taxon>Trinickia</taxon>
    </lineage>
</organism>
<proteinExistence type="predicted"/>
<evidence type="ECO:0000256" key="1">
    <source>
        <dbReference type="ARBA" id="ARBA00004167"/>
    </source>
</evidence>
<name>A0A4U1IFK9_9BURK</name>
<dbReference type="Gene3D" id="3.30.1150.10">
    <property type="match status" value="1"/>
</dbReference>